<proteinExistence type="predicted"/>
<name>A0ABN9YG38_9DINO</name>
<dbReference type="Proteomes" id="UP001189429">
    <property type="component" value="Unassembled WGS sequence"/>
</dbReference>
<keyword evidence="2" id="KW-1185">Reference proteome</keyword>
<protein>
    <submittedName>
        <fullName evidence="1">Uncharacterized protein</fullName>
    </submittedName>
</protein>
<feature type="non-terminal residue" evidence="1">
    <location>
        <position position="123"/>
    </location>
</feature>
<sequence length="123" mass="12984">MAAQAKAEDPPAGEIIDRQVATLYAIFAARQKHGQHGLLADPADEEGEPAPANASGVSLQTFVWLLASSRLLSQDFDHGHALQVFAELAGPEGLLSEGGFKAALRMVAGTLDPVRRQSIAEKP</sequence>
<reference evidence="1" key="1">
    <citation type="submission" date="2023-10" db="EMBL/GenBank/DDBJ databases">
        <authorList>
            <person name="Chen Y."/>
            <person name="Shah S."/>
            <person name="Dougan E. K."/>
            <person name="Thang M."/>
            <person name="Chan C."/>
        </authorList>
    </citation>
    <scope>NUCLEOTIDE SEQUENCE [LARGE SCALE GENOMIC DNA]</scope>
</reference>
<dbReference type="EMBL" id="CAUYUJ010022597">
    <property type="protein sequence ID" value="CAK0911528.1"/>
    <property type="molecule type" value="Genomic_DNA"/>
</dbReference>
<accession>A0ABN9YG38</accession>
<evidence type="ECO:0000313" key="2">
    <source>
        <dbReference type="Proteomes" id="UP001189429"/>
    </source>
</evidence>
<comment type="caution">
    <text evidence="1">The sequence shown here is derived from an EMBL/GenBank/DDBJ whole genome shotgun (WGS) entry which is preliminary data.</text>
</comment>
<organism evidence="1 2">
    <name type="scientific">Prorocentrum cordatum</name>
    <dbReference type="NCBI Taxonomy" id="2364126"/>
    <lineage>
        <taxon>Eukaryota</taxon>
        <taxon>Sar</taxon>
        <taxon>Alveolata</taxon>
        <taxon>Dinophyceae</taxon>
        <taxon>Prorocentrales</taxon>
        <taxon>Prorocentraceae</taxon>
        <taxon>Prorocentrum</taxon>
    </lineage>
</organism>
<evidence type="ECO:0000313" key="1">
    <source>
        <dbReference type="EMBL" id="CAK0911528.1"/>
    </source>
</evidence>
<gene>
    <name evidence="1" type="ORF">PCOR1329_LOCUS85378</name>
</gene>